<dbReference type="Gene3D" id="3.40.50.300">
    <property type="entry name" value="P-loop containing nucleotide triphosphate hydrolases"/>
    <property type="match status" value="1"/>
</dbReference>
<dbReference type="EMBL" id="BK015507">
    <property type="protein sequence ID" value="DAE10305.1"/>
    <property type="molecule type" value="Genomic_DNA"/>
</dbReference>
<proteinExistence type="predicted"/>
<protein>
    <submittedName>
        <fullName evidence="5">DsDNA helicase</fullName>
    </submittedName>
</protein>
<evidence type="ECO:0000256" key="3">
    <source>
        <dbReference type="ARBA" id="ARBA00022840"/>
    </source>
</evidence>
<dbReference type="InterPro" id="IPR027417">
    <property type="entry name" value="P-loop_NTPase"/>
</dbReference>
<dbReference type="InterPro" id="IPR051620">
    <property type="entry name" value="ORF904-like_C"/>
</dbReference>
<dbReference type="InterPro" id="IPR014015">
    <property type="entry name" value="Helicase_SF3_DNA-vir"/>
</dbReference>
<evidence type="ECO:0000259" key="4">
    <source>
        <dbReference type="PROSITE" id="PS51206"/>
    </source>
</evidence>
<keyword evidence="5" id="KW-0347">Helicase</keyword>
<dbReference type="PROSITE" id="PS51206">
    <property type="entry name" value="SF3_HELICASE_1"/>
    <property type="match status" value="1"/>
</dbReference>
<evidence type="ECO:0000256" key="2">
    <source>
        <dbReference type="ARBA" id="ARBA00022801"/>
    </source>
</evidence>
<dbReference type="InterPro" id="IPR006500">
    <property type="entry name" value="Helicase_put_C_phage/plasmid"/>
</dbReference>
<dbReference type="NCBIfam" id="TIGR01613">
    <property type="entry name" value="primase_Cterm"/>
    <property type="match status" value="1"/>
</dbReference>
<keyword evidence="2" id="KW-0378">Hydrolase</keyword>
<keyword evidence="1" id="KW-0547">Nucleotide-binding</keyword>
<sequence length="634" mass="73234">MQLFRGYVPTKDKQCLEKFKGRKRLNRLEEVQDLEEYAGILGEETILIDVDDGETSDLLYQIVQDLSLKCRVYKTTRGKHFLFRNPEGLVEKSWTKQTLALGIVSDAKVGRNNSYSVLKFQGVERPILYDWPEDEIQDLPKWLTPVKTSMKFLDMRAGDGRNQALFNYILTLQSEDFTKEEARETIRLINRYVLEDPLSDRELETILRDDAFKKPIFFKDKTFLFDKFAVYLKNNNHIVKINNQLHIYRDGIYVPGAMEIEAQMIKHIPNLKRANRSEVLAYLEVMFQTEGETRATNPNIIAFSNGLFNIRDGSFTDFTPEIVITNKIPWPYNPAAYSELLDHTLDRLACNDPEVRALLEEMVGYCLYRRNELGKAFILIGDKSNGKSTFLHVVKNMLGDRNIASLDLKELGDRFKTAELFGKLANIGDDIGDEFIANASVFKKLVTGDRVNVERKGQDPFEFNNYAKFLFSANNIPRMKDKTGAVQRRLVIVPFDAKFTPSDPDFRPFIKDELCEQDSMEYLILLGLNALRRVLMNAQFTTSSRVQGQLDEYEQNNNPIIGFIQEIGLDGIINETTDTIYRRYKEYCISNNFQNLSKIEFSRQICRRCGLTTDSRRIKGRACRVFIEVKEGDS</sequence>
<dbReference type="SMART" id="SM00885">
    <property type="entry name" value="D5_N"/>
    <property type="match status" value="1"/>
</dbReference>
<name>A0A8S5PUT1_9CAUD</name>
<dbReference type="InterPro" id="IPR014818">
    <property type="entry name" value="Phage/plasmid_primase_P4_C"/>
</dbReference>
<dbReference type="SUPFAM" id="SSF52540">
    <property type="entry name" value="P-loop containing nucleoside triphosphate hydrolases"/>
    <property type="match status" value="1"/>
</dbReference>
<dbReference type="GO" id="GO:0005524">
    <property type="term" value="F:ATP binding"/>
    <property type="evidence" value="ECO:0007669"/>
    <property type="project" value="UniProtKB-KW"/>
</dbReference>
<dbReference type="GO" id="GO:0004386">
    <property type="term" value="F:helicase activity"/>
    <property type="evidence" value="ECO:0007669"/>
    <property type="project" value="UniProtKB-KW"/>
</dbReference>
<organism evidence="5">
    <name type="scientific">Siphoviridae sp. ct3es5</name>
    <dbReference type="NCBI Taxonomy" id="2825322"/>
    <lineage>
        <taxon>Viruses</taxon>
        <taxon>Duplodnaviria</taxon>
        <taxon>Heunggongvirae</taxon>
        <taxon>Uroviricota</taxon>
        <taxon>Caudoviricetes</taxon>
    </lineage>
</organism>
<dbReference type="PANTHER" id="PTHR35372">
    <property type="entry name" value="ATP BINDING PROTEIN-RELATED"/>
    <property type="match status" value="1"/>
</dbReference>
<accession>A0A8S5PUT1</accession>
<dbReference type="Pfam" id="PF08706">
    <property type="entry name" value="D5_N"/>
    <property type="match status" value="1"/>
</dbReference>
<dbReference type="Pfam" id="PF19263">
    <property type="entry name" value="DUF5906"/>
    <property type="match status" value="1"/>
</dbReference>
<dbReference type="InterPro" id="IPR045455">
    <property type="entry name" value="NrS-1_pol-like_helicase"/>
</dbReference>
<dbReference type="PANTHER" id="PTHR35372:SF2">
    <property type="entry name" value="SF3 HELICASE DOMAIN-CONTAINING PROTEIN"/>
    <property type="match status" value="1"/>
</dbReference>
<reference evidence="5" key="1">
    <citation type="journal article" date="2021" name="Proc. Natl. Acad. Sci. U.S.A.">
        <title>A Catalog of Tens of Thousands of Viruses from Human Metagenomes Reveals Hidden Associations with Chronic Diseases.</title>
        <authorList>
            <person name="Tisza M.J."/>
            <person name="Buck C.B."/>
        </authorList>
    </citation>
    <scope>NUCLEOTIDE SEQUENCE</scope>
    <source>
        <strain evidence="5">Ct3es5</strain>
    </source>
</reference>
<dbReference type="GO" id="GO:0016787">
    <property type="term" value="F:hydrolase activity"/>
    <property type="evidence" value="ECO:0007669"/>
    <property type="project" value="UniProtKB-KW"/>
</dbReference>
<evidence type="ECO:0000256" key="1">
    <source>
        <dbReference type="ARBA" id="ARBA00022741"/>
    </source>
</evidence>
<evidence type="ECO:0000313" key="5">
    <source>
        <dbReference type="EMBL" id="DAE10305.1"/>
    </source>
</evidence>
<keyword evidence="3" id="KW-0067">ATP-binding</keyword>
<feature type="domain" description="SF3 helicase" evidence="4">
    <location>
        <begin position="354"/>
        <end position="508"/>
    </location>
</feature>